<accession>A0A640SKJ3</accession>
<organism evidence="3 4">
    <name type="scientific">Streptomyces caniferus</name>
    <dbReference type="NCBI Taxonomy" id="285557"/>
    <lineage>
        <taxon>Bacteria</taxon>
        <taxon>Bacillati</taxon>
        <taxon>Actinomycetota</taxon>
        <taxon>Actinomycetes</taxon>
        <taxon>Kitasatosporales</taxon>
        <taxon>Streptomycetaceae</taxon>
        <taxon>Streptomyces</taxon>
    </lineage>
</organism>
<proteinExistence type="predicted"/>
<dbReference type="InterPro" id="IPR036390">
    <property type="entry name" value="WH_DNA-bd_sf"/>
</dbReference>
<dbReference type="Proteomes" id="UP000435837">
    <property type="component" value="Unassembled WGS sequence"/>
</dbReference>
<dbReference type="AlphaFoldDB" id="A0A640SKJ3"/>
<sequence>MRVDDGVGGGVDDQTAAQQQSRCVVVLDSHGKSPSTRSEESFIESYPVGVTAASGPVPDPVDALLSAWRTELPDVLRPTTELSKRIVQLAGALDAATRGVLPGLGLTVAEFDILAALRRSGEPYRMKPNELVRALLLSSGGISNVVSHLAGRGLVLREPSPDDGRSTMIRLTPDGVRTAERAVCATADAHEAVFAEASPAAVHAAARALREVGVNRRPVPRSLRTGRNRSRS</sequence>
<gene>
    <name evidence="3" type="ORF">Scani_76520</name>
</gene>
<reference evidence="3 4" key="1">
    <citation type="submission" date="2019-12" db="EMBL/GenBank/DDBJ databases">
        <title>Whole genome shotgun sequence of Streptomyces caniferus NBRC 15389.</title>
        <authorList>
            <person name="Ichikawa N."/>
            <person name="Kimura A."/>
            <person name="Kitahashi Y."/>
            <person name="Komaki H."/>
            <person name="Tamura T."/>
        </authorList>
    </citation>
    <scope>NUCLEOTIDE SEQUENCE [LARGE SCALE GENOMIC DNA]</scope>
    <source>
        <strain evidence="3 4">NBRC 15389</strain>
    </source>
</reference>
<evidence type="ECO:0000256" key="1">
    <source>
        <dbReference type="SAM" id="MobiDB-lite"/>
    </source>
</evidence>
<evidence type="ECO:0000313" key="4">
    <source>
        <dbReference type="Proteomes" id="UP000435837"/>
    </source>
</evidence>
<dbReference type="GO" id="GO:0003700">
    <property type="term" value="F:DNA-binding transcription factor activity"/>
    <property type="evidence" value="ECO:0007669"/>
    <property type="project" value="InterPro"/>
</dbReference>
<dbReference type="InterPro" id="IPR000835">
    <property type="entry name" value="HTH_MarR-typ"/>
</dbReference>
<dbReference type="GO" id="GO:0006950">
    <property type="term" value="P:response to stress"/>
    <property type="evidence" value="ECO:0007669"/>
    <property type="project" value="TreeGrafter"/>
</dbReference>
<comment type="caution">
    <text evidence="3">The sequence shown here is derived from an EMBL/GenBank/DDBJ whole genome shotgun (WGS) entry which is preliminary data.</text>
</comment>
<dbReference type="Gene3D" id="1.10.10.10">
    <property type="entry name" value="Winged helix-like DNA-binding domain superfamily/Winged helix DNA-binding domain"/>
    <property type="match status" value="1"/>
</dbReference>
<dbReference type="SUPFAM" id="SSF46785">
    <property type="entry name" value="Winged helix' DNA-binding domain"/>
    <property type="match status" value="1"/>
</dbReference>
<dbReference type="PANTHER" id="PTHR33164">
    <property type="entry name" value="TRANSCRIPTIONAL REGULATOR, MARR FAMILY"/>
    <property type="match status" value="1"/>
</dbReference>
<protein>
    <recommendedName>
        <fullName evidence="2">HTH marR-type domain-containing protein</fullName>
    </recommendedName>
</protein>
<dbReference type="EMBL" id="BLIN01000005">
    <property type="protein sequence ID" value="GFE11384.1"/>
    <property type="molecule type" value="Genomic_DNA"/>
</dbReference>
<feature type="compositionally biased region" description="Gly residues" evidence="1">
    <location>
        <begin position="1"/>
        <end position="11"/>
    </location>
</feature>
<dbReference type="InterPro" id="IPR039422">
    <property type="entry name" value="MarR/SlyA-like"/>
</dbReference>
<dbReference type="InterPro" id="IPR036388">
    <property type="entry name" value="WH-like_DNA-bd_sf"/>
</dbReference>
<evidence type="ECO:0000259" key="2">
    <source>
        <dbReference type="PROSITE" id="PS50995"/>
    </source>
</evidence>
<evidence type="ECO:0000313" key="3">
    <source>
        <dbReference type="EMBL" id="GFE11384.1"/>
    </source>
</evidence>
<feature type="domain" description="HTH marR-type" evidence="2">
    <location>
        <begin position="79"/>
        <end position="214"/>
    </location>
</feature>
<dbReference type="Pfam" id="PF12802">
    <property type="entry name" value="MarR_2"/>
    <property type="match status" value="1"/>
</dbReference>
<dbReference type="SMART" id="SM00347">
    <property type="entry name" value="HTH_MARR"/>
    <property type="match status" value="1"/>
</dbReference>
<name>A0A640SKJ3_9ACTN</name>
<feature type="region of interest" description="Disordered" evidence="1">
    <location>
        <begin position="1"/>
        <end position="22"/>
    </location>
</feature>
<dbReference type="PROSITE" id="PS50995">
    <property type="entry name" value="HTH_MARR_2"/>
    <property type="match status" value="1"/>
</dbReference>
<dbReference type="PANTHER" id="PTHR33164:SF104">
    <property type="entry name" value="TRANSCRIPTIONAL REGULATORY PROTEIN"/>
    <property type="match status" value="1"/>
</dbReference>